<proteinExistence type="predicted"/>
<sequence>MSKMLINMLINLLIIIIIVILSYALCWQTKSFACQSSHIVIGLAVLVLYQVFNSQKVRNFFNQQENFQQLPDTINSFLQGENINRPSNQSITSMSPATSQQYMDKLDSLVAAVAALNQDSSATSSAASAPNTSTVDRLNLESLQQYQNFQIQYLQSQINKTKDLINSQKMTEISKQYKPIKVYSSCVVSNADGSTTANTPLSSTQQQYNPQVPQQVLNTLSQSSATTPSGPSLLQQQLSLSASTGSIGKLINQALNASELNFNVIT</sequence>
<name>A0A6C0HNA1_9ZZZZ</name>
<keyword evidence="1" id="KW-1133">Transmembrane helix</keyword>
<feature type="transmembrane region" description="Helical" evidence="1">
    <location>
        <begin position="6"/>
        <end position="25"/>
    </location>
</feature>
<accession>A0A6C0HNA1</accession>
<keyword evidence="1" id="KW-0472">Membrane</keyword>
<evidence type="ECO:0000256" key="1">
    <source>
        <dbReference type="SAM" id="Phobius"/>
    </source>
</evidence>
<feature type="transmembrane region" description="Helical" evidence="1">
    <location>
        <begin position="32"/>
        <end position="52"/>
    </location>
</feature>
<keyword evidence="1" id="KW-0812">Transmembrane</keyword>
<dbReference type="AlphaFoldDB" id="A0A6C0HNA1"/>
<protein>
    <submittedName>
        <fullName evidence="2">Uncharacterized protein</fullName>
    </submittedName>
</protein>
<evidence type="ECO:0000313" key="2">
    <source>
        <dbReference type="EMBL" id="QHT81585.1"/>
    </source>
</evidence>
<dbReference type="EMBL" id="MN739985">
    <property type="protein sequence ID" value="QHT81585.1"/>
    <property type="molecule type" value="Genomic_DNA"/>
</dbReference>
<organism evidence="2">
    <name type="scientific">viral metagenome</name>
    <dbReference type="NCBI Taxonomy" id="1070528"/>
    <lineage>
        <taxon>unclassified sequences</taxon>
        <taxon>metagenomes</taxon>
        <taxon>organismal metagenomes</taxon>
    </lineage>
</organism>
<reference evidence="2" key="1">
    <citation type="journal article" date="2020" name="Nature">
        <title>Giant virus diversity and host interactions through global metagenomics.</title>
        <authorList>
            <person name="Schulz F."/>
            <person name="Roux S."/>
            <person name="Paez-Espino D."/>
            <person name="Jungbluth S."/>
            <person name="Walsh D.A."/>
            <person name="Denef V.J."/>
            <person name="McMahon K.D."/>
            <person name="Konstantinidis K.T."/>
            <person name="Eloe-Fadrosh E.A."/>
            <person name="Kyrpides N.C."/>
            <person name="Woyke T."/>
        </authorList>
    </citation>
    <scope>NUCLEOTIDE SEQUENCE</scope>
    <source>
        <strain evidence="2">GVMAG-M-3300023184-13</strain>
    </source>
</reference>